<sequence>MDQGCSGSWLEVICLESRLTEPIQWKYCPTKHNPADMLSRERIINKLRKEVTWWHAPSWLMKE</sequence>
<protein>
    <submittedName>
        <fullName evidence="1">Uncharacterized protein</fullName>
    </submittedName>
</protein>
<accession>A0A085NBM1</accession>
<proteinExistence type="predicted"/>
<dbReference type="Proteomes" id="UP000030758">
    <property type="component" value="Unassembled WGS sequence"/>
</dbReference>
<reference evidence="1" key="1">
    <citation type="journal article" date="2014" name="Nat. Genet.">
        <title>Genome and transcriptome of the porcine whipworm Trichuris suis.</title>
        <authorList>
            <person name="Jex A.R."/>
            <person name="Nejsum P."/>
            <person name="Schwarz E.M."/>
            <person name="Hu L."/>
            <person name="Young N.D."/>
            <person name="Hall R.S."/>
            <person name="Korhonen P.K."/>
            <person name="Liao S."/>
            <person name="Thamsborg S."/>
            <person name="Xia J."/>
            <person name="Xu P."/>
            <person name="Wang S."/>
            <person name="Scheerlinck J.P."/>
            <person name="Hofmann A."/>
            <person name="Sternberg P.W."/>
            <person name="Wang J."/>
            <person name="Gasser R.B."/>
        </authorList>
    </citation>
    <scope>NUCLEOTIDE SEQUENCE [LARGE SCALE GENOMIC DNA]</scope>
    <source>
        <strain evidence="1">DCEP-RM93F</strain>
    </source>
</reference>
<name>A0A085NBM1_9BILA</name>
<dbReference type="AlphaFoldDB" id="A0A085NBM1"/>
<evidence type="ECO:0000313" key="1">
    <source>
        <dbReference type="EMBL" id="KFD66867.1"/>
    </source>
</evidence>
<organism evidence="1">
    <name type="scientific">Trichuris suis</name>
    <name type="common">pig whipworm</name>
    <dbReference type="NCBI Taxonomy" id="68888"/>
    <lineage>
        <taxon>Eukaryota</taxon>
        <taxon>Metazoa</taxon>
        <taxon>Ecdysozoa</taxon>
        <taxon>Nematoda</taxon>
        <taxon>Enoplea</taxon>
        <taxon>Dorylaimia</taxon>
        <taxon>Trichinellida</taxon>
        <taxon>Trichuridae</taxon>
        <taxon>Trichuris</taxon>
    </lineage>
</organism>
<dbReference type="EMBL" id="KL367520">
    <property type="protein sequence ID" value="KFD66867.1"/>
    <property type="molecule type" value="Genomic_DNA"/>
</dbReference>
<gene>
    <name evidence="1" type="ORF">M514_14422</name>
</gene>